<dbReference type="STRING" id="631454.N177_0700"/>
<feature type="domain" description="Cupin type-1" evidence="2">
    <location>
        <begin position="7"/>
        <end position="139"/>
    </location>
</feature>
<dbReference type="PANTHER" id="PTHR36448:SF2">
    <property type="entry name" value="CUPIN TYPE-1 DOMAIN-CONTAINING PROTEIN"/>
    <property type="match status" value="1"/>
</dbReference>
<evidence type="ECO:0000313" key="3">
    <source>
        <dbReference type="EMBL" id="ESR26916.1"/>
    </source>
</evidence>
<name>V4RLN2_9HYPH</name>
<dbReference type="Proteomes" id="UP000017819">
    <property type="component" value="Unassembled WGS sequence"/>
</dbReference>
<dbReference type="Gene3D" id="2.60.120.10">
    <property type="entry name" value="Jelly Rolls"/>
    <property type="match status" value="1"/>
</dbReference>
<dbReference type="PIRSF" id="PIRSF019307">
    <property type="entry name" value="UCP019307"/>
    <property type="match status" value="1"/>
</dbReference>
<evidence type="ECO:0000313" key="4">
    <source>
        <dbReference type="Proteomes" id="UP000017819"/>
    </source>
</evidence>
<reference evidence="3 4" key="1">
    <citation type="journal article" date="2014" name="Genome Announc.">
        <title>Draft Genome Sequence of Lutibaculum baratangense Strain AMV1T, Isolated from a Mud Volcano in Andamans, India.</title>
        <authorList>
            <person name="Singh A."/>
            <person name="Sreenivas A."/>
            <person name="Sathyanarayana Reddy G."/>
            <person name="Pinnaka A.K."/>
            <person name="Shivaji S."/>
        </authorList>
    </citation>
    <scope>NUCLEOTIDE SEQUENCE [LARGE SCALE GENOMIC DNA]</scope>
    <source>
        <strain evidence="3 4">AMV1</strain>
    </source>
</reference>
<feature type="region of interest" description="Disordered" evidence="1">
    <location>
        <begin position="130"/>
        <end position="165"/>
    </location>
</feature>
<dbReference type="PANTHER" id="PTHR36448">
    <property type="entry name" value="BLR7373 PROTEIN"/>
    <property type="match status" value="1"/>
</dbReference>
<sequence>MKPTPETRLFEDDGAIPNSRHPVLIYWGALEPEEADGFEDLFARNGWTGAWRGGIFPYHHYHSTAHEVLGVAAGSAKVRVGGEGGETFRLSAGDVVVLPAGTGHKCLSASGDFEIVGAYDRGRDWDVLRGAPGDRPKADENIARVPTPERDPVNGRGGAEELWRG</sequence>
<organism evidence="3 4">
    <name type="scientific">Lutibaculum baratangense AMV1</name>
    <dbReference type="NCBI Taxonomy" id="631454"/>
    <lineage>
        <taxon>Bacteria</taxon>
        <taxon>Pseudomonadati</taxon>
        <taxon>Pseudomonadota</taxon>
        <taxon>Alphaproteobacteria</taxon>
        <taxon>Hyphomicrobiales</taxon>
        <taxon>Tepidamorphaceae</taxon>
        <taxon>Lutibaculum</taxon>
    </lineage>
</organism>
<evidence type="ECO:0000256" key="1">
    <source>
        <dbReference type="SAM" id="MobiDB-lite"/>
    </source>
</evidence>
<dbReference type="SUPFAM" id="SSF51182">
    <property type="entry name" value="RmlC-like cupins"/>
    <property type="match status" value="1"/>
</dbReference>
<dbReference type="OrthoDB" id="9791759at2"/>
<dbReference type="InterPro" id="IPR011051">
    <property type="entry name" value="RmlC_Cupin_sf"/>
</dbReference>
<evidence type="ECO:0000259" key="2">
    <source>
        <dbReference type="SMART" id="SM00835"/>
    </source>
</evidence>
<protein>
    <recommendedName>
        <fullName evidence="2">Cupin type-1 domain-containing protein</fullName>
    </recommendedName>
</protein>
<dbReference type="InterPro" id="IPR006045">
    <property type="entry name" value="Cupin_1"/>
</dbReference>
<dbReference type="eggNOG" id="COG4297">
    <property type="taxonomic scope" value="Bacteria"/>
</dbReference>
<dbReference type="SMART" id="SM00835">
    <property type="entry name" value="Cupin_1"/>
    <property type="match status" value="1"/>
</dbReference>
<keyword evidence="4" id="KW-1185">Reference proteome</keyword>
<dbReference type="AlphaFoldDB" id="V4RLN2"/>
<dbReference type="CDD" id="cd02219">
    <property type="entry name" value="cupin_YjlB-like"/>
    <property type="match status" value="1"/>
</dbReference>
<dbReference type="InterPro" id="IPR014500">
    <property type="entry name" value="UCP019307_cupin"/>
</dbReference>
<accession>V4RLN2</accession>
<dbReference type="InterPro" id="IPR047121">
    <property type="entry name" value="YjiB-like"/>
</dbReference>
<dbReference type="InterPro" id="IPR014710">
    <property type="entry name" value="RmlC-like_jellyroll"/>
</dbReference>
<dbReference type="InterPro" id="IPR013096">
    <property type="entry name" value="Cupin_2"/>
</dbReference>
<dbReference type="RefSeq" id="WP_023430849.1">
    <property type="nucleotide sequence ID" value="NZ_AWXZ01000013.1"/>
</dbReference>
<proteinExistence type="predicted"/>
<dbReference type="PATRIC" id="fig|631454.5.peg.690"/>
<dbReference type="EMBL" id="AWXZ01000013">
    <property type="protein sequence ID" value="ESR26916.1"/>
    <property type="molecule type" value="Genomic_DNA"/>
</dbReference>
<gene>
    <name evidence="3" type="ORF">N177_0700</name>
</gene>
<comment type="caution">
    <text evidence="3">The sequence shown here is derived from an EMBL/GenBank/DDBJ whole genome shotgun (WGS) entry which is preliminary data.</text>
</comment>
<dbReference type="Pfam" id="PF07883">
    <property type="entry name" value="Cupin_2"/>
    <property type="match status" value="1"/>
</dbReference>